<comment type="caution">
    <text evidence="2">The sequence shown here is derived from an EMBL/GenBank/DDBJ whole genome shotgun (WGS) entry which is preliminary data.</text>
</comment>
<feature type="chain" id="PRO_5036859382" description="Lipoprotein" evidence="1">
    <location>
        <begin position="24"/>
        <end position="155"/>
    </location>
</feature>
<evidence type="ECO:0000313" key="2">
    <source>
        <dbReference type="EMBL" id="GIE16067.1"/>
    </source>
</evidence>
<accession>A0A919MQ84</accession>
<keyword evidence="1" id="KW-0732">Signal</keyword>
<evidence type="ECO:0000256" key="1">
    <source>
        <dbReference type="SAM" id="SignalP"/>
    </source>
</evidence>
<evidence type="ECO:0008006" key="4">
    <source>
        <dbReference type="Google" id="ProtNLM"/>
    </source>
</evidence>
<dbReference type="EMBL" id="BOMM01000077">
    <property type="protein sequence ID" value="GIE16067.1"/>
    <property type="molecule type" value="Genomic_DNA"/>
</dbReference>
<gene>
    <name evidence="2" type="ORF">Afe05nite_79070</name>
</gene>
<sequence length="155" mass="16317">MKLRMIAAFAAVCSVATVTPALASPALASPAREATSAREATAVTAGKPVSYPFSSSATRIVLERTGGFAGTSVSYVVDRSTAGGREPLRLAGSNDFRRLRGSYLPANACCDRYAYRVTVTWRGGQRKTVSTVQGTAAPSILWTVIQRTQQVGAQS</sequence>
<evidence type="ECO:0000313" key="3">
    <source>
        <dbReference type="Proteomes" id="UP000598174"/>
    </source>
</evidence>
<protein>
    <recommendedName>
        <fullName evidence="4">Lipoprotein</fullName>
    </recommendedName>
</protein>
<proteinExistence type="predicted"/>
<keyword evidence="3" id="KW-1185">Reference proteome</keyword>
<feature type="signal peptide" evidence="1">
    <location>
        <begin position="1"/>
        <end position="23"/>
    </location>
</feature>
<organism evidence="2 3">
    <name type="scientific">Paractinoplanes ferrugineus</name>
    <dbReference type="NCBI Taxonomy" id="113564"/>
    <lineage>
        <taxon>Bacteria</taxon>
        <taxon>Bacillati</taxon>
        <taxon>Actinomycetota</taxon>
        <taxon>Actinomycetes</taxon>
        <taxon>Micromonosporales</taxon>
        <taxon>Micromonosporaceae</taxon>
        <taxon>Paractinoplanes</taxon>
    </lineage>
</organism>
<reference evidence="2" key="1">
    <citation type="submission" date="2021-01" db="EMBL/GenBank/DDBJ databases">
        <title>Whole genome shotgun sequence of Actinoplanes ferrugineus NBRC 15555.</title>
        <authorList>
            <person name="Komaki H."/>
            <person name="Tamura T."/>
        </authorList>
    </citation>
    <scope>NUCLEOTIDE SEQUENCE</scope>
    <source>
        <strain evidence="2">NBRC 15555</strain>
    </source>
</reference>
<dbReference type="AlphaFoldDB" id="A0A919MQ84"/>
<dbReference type="Proteomes" id="UP000598174">
    <property type="component" value="Unassembled WGS sequence"/>
</dbReference>
<name>A0A919MQ84_9ACTN</name>